<dbReference type="OrthoDB" id="75720at2759"/>
<dbReference type="FunFam" id="1.20.1280.290:FF:000016">
    <property type="entry name" value="Cystinosin homolog"/>
    <property type="match status" value="1"/>
</dbReference>
<comment type="catalytic activity">
    <reaction evidence="10">
        <text>L-cystine(out) + H(+)(out) = L-cystine(in) + H(+)(in)</text>
        <dbReference type="Rhea" id="RHEA:66172"/>
        <dbReference type="ChEBI" id="CHEBI:15378"/>
        <dbReference type="ChEBI" id="CHEBI:35491"/>
    </reaction>
    <physiologicalReaction direction="left-to-right" evidence="10">
        <dbReference type="Rhea" id="RHEA:66173"/>
    </physiologicalReaction>
</comment>
<dbReference type="PANTHER" id="PTHR13131:SF5">
    <property type="entry name" value="CYSTINOSIN"/>
    <property type="match status" value="1"/>
</dbReference>
<dbReference type="InParanoid" id="A0A067LV70"/>
<feature type="transmembrane region" description="Helical" evidence="11">
    <location>
        <begin position="45"/>
        <end position="65"/>
    </location>
</feature>
<feature type="transmembrane region" description="Helical" evidence="11">
    <location>
        <begin position="145"/>
        <end position="166"/>
    </location>
</feature>
<dbReference type="InterPro" id="IPR006603">
    <property type="entry name" value="PQ-loop_rpt"/>
</dbReference>
<dbReference type="HOGENOM" id="CLU_046327_0_0_1"/>
<keyword evidence="5" id="KW-0677">Repeat</keyword>
<feature type="transmembrane region" description="Helical" evidence="11">
    <location>
        <begin position="12"/>
        <end position="33"/>
    </location>
</feature>
<feature type="transmembrane region" description="Helical" evidence="11">
    <location>
        <begin position="120"/>
        <end position="139"/>
    </location>
</feature>
<comment type="similarity">
    <text evidence="2">Belongs to the cystinosin family.</text>
</comment>
<evidence type="ECO:0000256" key="9">
    <source>
        <dbReference type="ARBA" id="ARBA00023228"/>
    </source>
</evidence>
<evidence type="ECO:0000256" key="3">
    <source>
        <dbReference type="ARBA" id="ARBA00022448"/>
    </source>
</evidence>
<organism evidence="12 13">
    <name type="scientific">Botryobasidium botryosum (strain FD-172 SS1)</name>
    <dbReference type="NCBI Taxonomy" id="930990"/>
    <lineage>
        <taxon>Eukaryota</taxon>
        <taxon>Fungi</taxon>
        <taxon>Dikarya</taxon>
        <taxon>Basidiomycota</taxon>
        <taxon>Agaricomycotina</taxon>
        <taxon>Agaricomycetes</taxon>
        <taxon>Cantharellales</taxon>
        <taxon>Botryobasidiaceae</taxon>
        <taxon>Botryobasidium</taxon>
    </lineage>
</organism>
<dbReference type="GO" id="GO:0015293">
    <property type="term" value="F:symporter activity"/>
    <property type="evidence" value="ECO:0007669"/>
    <property type="project" value="UniProtKB-KW"/>
</dbReference>
<keyword evidence="3" id="KW-0813">Transport</keyword>
<feature type="transmembrane region" description="Helical" evidence="11">
    <location>
        <begin position="186"/>
        <end position="202"/>
    </location>
</feature>
<keyword evidence="7 11" id="KW-1133">Transmembrane helix</keyword>
<accession>A0A067LV70</accession>
<proteinExistence type="inferred from homology"/>
<evidence type="ECO:0000256" key="5">
    <source>
        <dbReference type="ARBA" id="ARBA00022737"/>
    </source>
</evidence>
<dbReference type="GO" id="GO:0005774">
    <property type="term" value="C:vacuolar membrane"/>
    <property type="evidence" value="ECO:0007669"/>
    <property type="project" value="TreeGrafter"/>
</dbReference>
<evidence type="ECO:0000256" key="6">
    <source>
        <dbReference type="ARBA" id="ARBA00022847"/>
    </source>
</evidence>
<dbReference type="SMART" id="SM00679">
    <property type="entry name" value="CTNS"/>
    <property type="match status" value="2"/>
</dbReference>
<dbReference type="Gene3D" id="1.20.1280.290">
    <property type="match status" value="2"/>
</dbReference>
<dbReference type="Pfam" id="PF04193">
    <property type="entry name" value="PQ-loop"/>
    <property type="match status" value="2"/>
</dbReference>
<comment type="subcellular location">
    <subcellularLocation>
        <location evidence="1">Lysosome membrane</location>
        <topology evidence="1">Multi-pass membrane protein</topology>
    </subcellularLocation>
</comment>
<evidence type="ECO:0000256" key="4">
    <source>
        <dbReference type="ARBA" id="ARBA00022692"/>
    </source>
</evidence>
<feature type="transmembrane region" description="Helical" evidence="11">
    <location>
        <begin position="222"/>
        <end position="241"/>
    </location>
</feature>
<evidence type="ECO:0000313" key="12">
    <source>
        <dbReference type="EMBL" id="KDQ07029.1"/>
    </source>
</evidence>
<keyword evidence="9" id="KW-0458">Lysosome</keyword>
<keyword evidence="4 11" id="KW-0812">Transmembrane</keyword>
<evidence type="ECO:0000313" key="13">
    <source>
        <dbReference type="Proteomes" id="UP000027195"/>
    </source>
</evidence>
<evidence type="ECO:0000256" key="10">
    <source>
        <dbReference type="ARBA" id="ARBA00048473"/>
    </source>
</evidence>
<name>A0A067LV70_BOTB1</name>
<keyword evidence="8 11" id="KW-0472">Membrane</keyword>
<dbReference type="GO" id="GO:0015184">
    <property type="term" value="F:L-cystine transmembrane transporter activity"/>
    <property type="evidence" value="ECO:0007669"/>
    <property type="project" value="TreeGrafter"/>
</dbReference>
<dbReference type="NCBIfam" id="TIGR00951">
    <property type="entry name" value="2A43"/>
    <property type="match status" value="1"/>
</dbReference>
<dbReference type="EMBL" id="KL198117">
    <property type="protein sequence ID" value="KDQ07029.1"/>
    <property type="molecule type" value="Genomic_DNA"/>
</dbReference>
<sequence length="270" mass="30961">MLANAYQVLSQVIGWTYFTAWSVSFYPQVILNWRRKSVEGLSIDFATLNTLGHLSYAIYNFNFYFNPTVRREYRNRHQGHENSVQPNDVAFAVHAFLISSFTLAQTFWYPRGRNQQLSYYNTYLLTVVFAALLVNLVMLSSGQTLFIDLLYNLSSFKLYVSFAKYVPQAWLNYKRKSTVGWSIENILLDFTGGSLSLIQLFLDASTSNDWASITGNPAKLGLSLLSIIFDLLFMTQHFILYKGHTDEKLRVVDIEGAANEHAPLLRRATQ</sequence>
<evidence type="ECO:0000256" key="2">
    <source>
        <dbReference type="ARBA" id="ARBA00006855"/>
    </source>
</evidence>
<evidence type="ECO:0008006" key="14">
    <source>
        <dbReference type="Google" id="ProtNLM"/>
    </source>
</evidence>
<keyword evidence="13" id="KW-1185">Reference proteome</keyword>
<dbReference type="PANTHER" id="PTHR13131">
    <property type="entry name" value="CYSTINOSIN"/>
    <property type="match status" value="1"/>
</dbReference>
<dbReference type="InterPro" id="IPR005282">
    <property type="entry name" value="LC_transporter"/>
</dbReference>
<evidence type="ECO:0000256" key="11">
    <source>
        <dbReference type="SAM" id="Phobius"/>
    </source>
</evidence>
<evidence type="ECO:0000256" key="7">
    <source>
        <dbReference type="ARBA" id="ARBA00022989"/>
    </source>
</evidence>
<protein>
    <recommendedName>
        <fullName evidence="14">Cystinosin</fullName>
    </recommendedName>
</protein>
<dbReference type="AlphaFoldDB" id="A0A067LV70"/>
<gene>
    <name evidence="12" type="ORF">BOTBODRAFT_39178</name>
</gene>
<dbReference type="STRING" id="930990.A0A067LV70"/>
<reference evidence="13" key="1">
    <citation type="journal article" date="2014" name="Proc. Natl. Acad. Sci. U.S.A.">
        <title>Extensive sampling of basidiomycete genomes demonstrates inadequacy of the white-rot/brown-rot paradigm for wood decay fungi.</title>
        <authorList>
            <person name="Riley R."/>
            <person name="Salamov A.A."/>
            <person name="Brown D.W."/>
            <person name="Nagy L.G."/>
            <person name="Floudas D."/>
            <person name="Held B.W."/>
            <person name="Levasseur A."/>
            <person name="Lombard V."/>
            <person name="Morin E."/>
            <person name="Otillar R."/>
            <person name="Lindquist E.A."/>
            <person name="Sun H."/>
            <person name="LaButti K.M."/>
            <person name="Schmutz J."/>
            <person name="Jabbour D."/>
            <person name="Luo H."/>
            <person name="Baker S.E."/>
            <person name="Pisabarro A.G."/>
            <person name="Walton J.D."/>
            <person name="Blanchette R.A."/>
            <person name="Henrissat B."/>
            <person name="Martin F."/>
            <person name="Cullen D."/>
            <person name="Hibbett D.S."/>
            <person name="Grigoriev I.V."/>
        </authorList>
    </citation>
    <scope>NUCLEOTIDE SEQUENCE [LARGE SCALE GENOMIC DNA]</scope>
    <source>
        <strain evidence="13">FD-172 SS1</strain>
    </source>
</reference>
<keyword evidence="6" id="KW-0769">Symport</keyword>
<evidence type="ECO:0000256" key="1">
    <source>
        <dbReference type="ARBA" id="ARBA00004155"/>
    </source>
</evidence>
<dbReference type="Proteomes" id="UP000027195">
    <property type="component" value="Unassembled WGS sequence"/>
</dbReference>
<dbReference type="GO" id="GO:0000324">
    <property type="term" value="C:fungal-type vacuole"/>
    <property type="evidence" value="ECO:0007669"/>
    <property type="project" value="TreeGrafter"/>
</dbReference>
<evidence type="ECO:0000256" key="8">
    <source>
        <dbReference type="ARBA" id="ARBA00023136"/>
    </source>
</evidence>